<evidence type="ECO:0000313" key="4">
    <source>
        <dbReference type="Proteomes" id="UP000291485"/>
    </source>
</evidence>
<evidence type="ECO:0000259" key="2">
    <source>
        <dbReference type="PROSITE" id="PS50930"/>
    </source>
</evidence>
<keyword evidence="1" id="KW-1133">Transmembrane helix</keyword>
<dbReference type="OrthoDB" id="9787344at2"/>
<dbReference type="PANTHER" id="PTHR37299">
    <property type="entry name" value="TRANSCRIPTIONAL REGULATOR-RELATED"/>
    <property type="match status" value="1"/>
</dbReference>
<protein>
    <submittedName>
        <fullName evidence="3">LytTR family transcriptional regulator</fullName>
    </submittedName>
</protein>
<accession>A0A4V2MNI7</accession>
<dbReference type="InterPro" id="IPR007492">
    <property type="entry name" value="LytTR_DNA-bd_dom"/>
</dbReference>
<reference evidence="3 4" key="1">
    <citation type="submission" date="2019-02" db="EMBL/GenBank/DDBJ databases">
        <title>Pedobacter sp. RP-3-11 sp. nov., isolated from Arctic soil.</title>
        <authorList>
            <person name="Dahal R.H."/>
        </authorList>
    </citation>
    <scope>NUCLEOTIDE SEQUENCE [LARGE SCALE GENOMIC DNA]</scope>
    <source>
        <strain evidence="3 4">RP-3-11</strain>
    </source>
</reference>
<evidence type="ECO:0000256" key="1">
    <source>
        <dbReference type="SAM" id="Phobius"/>
    </source>
</evidence>
<name>A0A4V2MNI7_9SPHI</name>
<keyword evidence="1" id="KW-0812">Transmembrane</keyword>
<dbReference type="SMART" id="SM00850">
    <property type="entry name" value="LytTR"/>
    <property type="match status" value="1"/>
</dbReference>
<dbReference type="RefSeq" id="WP_131556369.1">
    <property type="nucleotide sequence ID" value="NZ_SJSN01000001.1"/>
</dbReference>
<dbReference type="PANTHER" id="PTHR37299:SF1">
    <property type="entry name" value="STAGE 0 SPORULATION PROTEIN A HOMOLOG"/>
    <property type="match status" value="1"/>
</dbReference>
<proteinExistence type="predicted"/>
<keyword evidence="4" id="KW-1185">Reference proteome</keyword>
<sequence length="199" mass="22427">MRNKIVVGLIFIIAFNIQIANAAFIGTPELIILLIVGVFTLAFFIGIPLLIYTLVKHRGINPNSVKINITQPIPYKETFSTTDTEFRKTDQQSAKIALPLQYEIRYVSADEIIRCEANDNYTNFHLIDSEKILISKPLKEYSDLLKPQGFVRAHQSHLVNPKFVKSSLKEDGGMLLMNNGDKIPVSKPNREMVKAVLGK</sequence>
<dbReference type="EMBL" id="SJSN01000001">
    <property type="protein sequence ID" value="TCD12936.1"/>
    <property type="molecule type" value="Genomic_DNA"/>
</dbReference>
<dbReference type="GO" id="GO:0003677">
    <property type="term" value="F:DNA binding"/>
    <property type="evidence" value="ECO:0007669"/>
    <property type="project" value="InterPro"/>
</dbReference>
<feature type="domain" description="HTH LytTR-type" evidence="2">
    <location>
        <begin position="98"/>
        <end position="199"/>
    </location>
</feature>
<evidence type="ECO:0000313" key="3">
    <source>
        <dbReference type="EMBL" id="TCD12936.1"/>
    </source>
</evidence>
<dbReference type="Pfam" id="PF04397">
    <property type="entry name" value="LytTR"/>
    <property type="match status" value="1"/>
</dbReference>
<comment type="caution">
    <text evidence="3">The sequence shown here is derived from an EMBL/GenBank/DDBJ whole genome shotgun (WGS) entry which is preliminary data.</text>
</comment>
<dbReference type="AlphaFoldDB" id="A0A4V2MNI7"/>
<keyword evidence="1" id="KW-0472">Membrane</keyword>
<dbReference type="Gene3D" id="2.40.50.1020">
    <property type="entry name" value="LytTr DNA-binding domain"/>
    <property type="match status" value="1"/>
</dbReference>
<dbReference type="PROSITE" id="PS50930">
    <property type="entry name" value="HTH_LYTTR"/>
    <property type="match status" value="1"/>
</dbReference>
<dbReference type="GO" id="GO:0000156">
    <property type="term" value="F:phosphorelay response regulator activity"/>
    <property type="evidence" value="ECO:0007669"/>
    <property type="project" value="InterPro"/>
</dbReference>
<dbReference type="InterPro" id="IPR046947">
    <property type="entry name" value="LytR-like"/>
</dbReference>
<organism evidence="3 4">
    <name type="scientific">Pedobacter frigidisoli</name>
    <dbReference type="NCBI Taxonomy" id="2530455"/>
    <lineage>
        <taxon>Bacteria</taxon>
        <taxon>Pseudomonadati</taxon>
        <taxon>Bacteroidota</taxon>
        <taxon>Sphingobacteriia</taxon>
        <taxon>Sphingobacteriales</taxon>
        <taxon>Sphingobacteriaceae</taxon>
        <taxon>Pedobacter</taxon>
    </lineage>
</organism>
<feature type="transmembrane region" description="Helical" evidence="1">
    <location>
        <begin position="32"/>
        <end position="55"/>
    </location>
</feature>
<dbReference type="Proteomes" id="UP000291485">
    <property type="component" value="Unassembled WGS sequence"/>
</dbReference>
<gene>
    <name evidence="3" type="ORF">EZ449_02505</name>
</gene>